<dbReference type="PANTHER" id="PTHR43756">
    <property type="entry name" value="CHOLINE MONOOXYGENASE, CHLOROPLASTIC"/>
    <property type="match status" value="1"/>
</dbReference>
<evidence type="ECO:0000313" key="9">
    <source>
        <dbReference type="Proteomes" id="UP000235162"/>
    </source>
</evidence>
<dbReference type="AlphaFoldDB" id="A0AAP8SNM9"/>
<comment type="cofactor">
    <cofactor evidence="1">
        <name>Fe cation</name>
        <dbReference type="ChEBI" id="CHEBI:24875"/>
    </cofactor>
</comment>
<keyword evidence="2" id="KW-0001">2Fe-2S</keyword>
<organism evidence="8 9">
    <name type="scientific">Halioglobus japonicus</name>
    <dbReference type="NCBI Taxonomy" id="930805"/>
    <lineage>
        <taxon>Bacteria</taxon>
        <taxon>Pseudomonadati</taxon>
        <taxon>Pseudomonadota</taxon>
        <taxon>Gammaproteobacteria</taxon>
        <taxon>Cellvibrionales</taxon>
        <taxon>Halieaceae</taxon>
        <taxon>Halioglobus</taxon>
    </lineage>
</organism>
<keyword evidence="6" id="KW-0411">Iron-sulfur</keyword>
<keyword evidence="4" id="KW-0560">Oxidoreductase</keyword>
<name>A0AAP8SNM9_9GAMM</name>
<evidence type="ECO:0000256" key="5">
    <source>
        <dbReference type="ARBA" id="ARBA00023004"/>
    </source>
</evidence>
<dbReference type="GO" id="GO:0051213">
    <property type="term" value="F:dioxygenase activity"/>
    <property type="evidence" value="ECO:0007669"/>
    <property type="project" value="UniProtKB-KW"/>
</dbReference>
<dbReference type="InterPro" id="IPR001663">
    <property type="entry name" value="Rng_hydr_dOase-A"/>
</dbReference>
<accession>A0AAP8SNM9</accession>
<comment type="caution">
    <text evidence="8">The sequence shown here is derived from an EMBL/GenBank/DDBJ whole genome shotgun (WGS) entry which is preliminary data.</text>
</comment>
<dbReference type="InterPro" id="IPR017941">
    <property type="entry name" value="Rieske_2Fe-2S"/>
</dbReference>
<dbReference type="Pfam" id="PF00848">
    <property type="entry name" value="Ring_hydroxyl_A"/>
    <property type="match status" value="1"/>
</dbReference>
<feature type="domain" description="Rieske" evidence="7">
    <location>
        <begin position="44"/>
        <end position="153"/>
    </location>
</feature>
<dbReference type="EMBL" id="PKUR01000002">
    <property type="protein sequence ID" value="PLW86684.1"/>
    <property type="molecule type" value="Genomic_DNA"/>
</dbReference>
<proteinExistence type="predicted"/>
<dbReference type="Proteomes" id="UP000235162">
    <property type="component" value="Unassembled WGS sequence"/>
</dbReference>
<dbReference type="InterPro" id="IPR015879">
    <property type="entry name" value="Ring_hydroxy_dOase_asu_C_dom"/>
</dbReference>
<dbReference type="Gene3D" id="3.90.380.10">
    <property type="entry name" value="Naphthalene 1,2-dioxygenase Alpha Subunit, Chain A, domain 1"/>
    <property type="match status" value="1"/>
</dbReference>
<protein>
    <submittedName>
        <fullName evidence="8">Aromatic ring-hydroxylating dioxygenase subunit alpha</fullName>
    </submittedName>
</protein>
<keyword evidence="8" id="KW-0223">Dioxygenase</keyword>
<gene>
    <name evidence="8" type="ORF">C0029_09840</name>
</gene>
<evidence type="ECO:0000256" key="6">
    <source>
        <dbReference type="ARBA" id="ARBA00023014"/>
    </source>
</evidence>
<evidence type="ECO:0000259" key="7">
    <source>
        <dbReference type="PROSITE" id="PS51296"/>
    </source>
</evidence>
<dbReference type="RefSeq" id="WP_084199412.1">
    <property type="nucleotide sequence ID" value="NZ_BMYL01000002.1"/>
</dbReference>
<dbReference type="SUPFAM" id="SSF50022">
    <property type="entry name" value="ISP domain"/>
    <property type="match status" value="1"/>
</dbReference>
<dbReference type="SUPFAM" id="SSF55961">
    <property type="entry name" value="Bet v1-like"/>
    <property type="match status" value="1"/>
</dbReference>
<evidence type="ECO:0000313" key="8">
    <source>
        <dbReference type="EMBL" id="PLW86684.1"/>
    </source>
</evidence>
<evidence type="ECO:0000256" key="2">
    <source>
        <dbReference type="ARBA" id="ARBA00022714"/>
    </source>
</evidence>
<dbReference type="CDD" id="cd03469">
    <property type="entry name" value="Rieske_RO_Alpha_N"/>
    <property type="match status" value="1"/>
</dbReference>
<evidence type="ECO:0000256" key="1">
    <source>
        <dbReference type="ARBA" id="ARBA00001962"/>
    </source>
</evidence>
<dbReference type="Gene3D" id="2.102.10.10">
    <property type="entry name" value="Rieske [2Fe-2S] iron-sulphur domain"/>
    <property type="match status" value="1"/>
</dbReference>
<dbReference type="InterPro" id="IPR036922">
    <property type="entry name" value="Rieske_2Fe-2S_sf"/>
</dbReference>
<dbReference type="PROSITE" id="PS51296">
    <property type="entry name" value="RIESKE"/>
    <property type="match status" value="1"/>
</dbReference>
<dbReference type="PRINTS" id="PR00090">
    <property type="entry name" value="RNGDIOXGNASE"/>
</dbReference>
<evidence type="ECO:0000256" key="4">
    <source>
        <dbReference type="ARBA" id="ARBA00023002"/>
    </source>
</evidence>
<sequence>MSNMSTFQEGYSGLTEGRESLPSSWYRDADHYQRELRAIWYRQWMYVDRVDSLPDPGDYRIVQIGDQSIIVLRGNDRVFRAFHNTCRHRGAELLSEPRGNLAGNIACPYHGWSYDHCGDLLRAPSNFRQTDFEEKALGLYPVAIEVLRGFLFINLRPDAQPLTEGMDCGGQALANWPLEGLSVGHEYREEIACNWKLFWENFSECLHCPGIHPELSDLVPLYKRRMMEVHDDPLWQQHQAEENPRFRPGLREGSATWSADGQPCDTPFTGLSPEDLARGHTYEVSWPTAFMVGHVDYVRIVWLRPLSPVKTELCAQWLFRPETLDNAQFNPAEFAHYAEMVLGQDARAAEMNQRGLSSIAHQTGRLMAEEYEVHAFQEWVRAQLAQAEESL</sequence>
<keyword evidence="9" id="KW-1185">Reference proteome</keyword>
<evidence type="ECO:0000256" key="3">
    <source>
        <dbReference type="ARBA" id="ARBA00022723"/>
    </source>
</evidence>
<dbReference type="GO" id="GO:0005506">
    <property type="term" value="F:iron ion binding"/>
    <property type="evidence" value="ECO:0007669"/>
    <property type="project" value="InterPro"/>
</dbReference>
<keyword evidence="5" id="KW-0408">Iron</keyword>
<reference evidence="8 9" key="1">
    <citation type="submission" date="2018-01" db="EMBL/GenBank/DDBJ databases">
        <title>The draft genome sequence of Halioglobus japonicus S1-36.</title>
        <authorList>
            <person name="Du Z.-J."/>
            <person name="Shi M.-J."/>
        </authorList>
    </citation>
    <scope>NUCLEOTIDE SEQUENCE [LARGE SCALE GENOMIC DNA]</scope>
    <source>
        <strain evidence="8 9">S1-36</strain>
    </source>
</reference>
<keyword evidence="3" id="KW-0479">Metal-binding</keyword>
<dbReference type="GO" id="GO:0051537">
    <property type="term" value="F:2 iron, 2 sulfur cluster binding"/>
    <property type="evidence" value="ECO:0007669"/>
    <property type="project" value="UniProtKB-KW"/>
</dbReference>
<dbReference type="Pfam" id="PF00355">
    <property type="entry name" value="Rieske"/>
    <property type="match status" value="1"/>
</dbReference>
<dbReference type="KEGG" id="hja:BST95_10820"/>
<dbReference type="PANTHER" id="PTHR43756:SF5">
    <property type="entry name" value="CHOLINE MONOOXYGENASE, CHLOROPLASTIC"/>
    <property type="match status" value="1"/>
</dbReference>